<evidence type="ECO:0000313" key="10">
    <source>
        <dbReference type="EMBL" id="MCA2016432.1"/>
    </source>
</evidence>
<dbReference type="Pfam" id="PF08533">
    <property type="entry name" value="Glyco_hydro_42C"/>
    <property type="match status" value="1"/>
</dbReference>
<evidence type="ECO:0000256" key="4">
    <source>
        <dbReference type="ARBA" id="ARBA00022801"/>
    </source>
</evidence>
<dbReference type="PANTHER" id="PTHR36447">
    <property type="entry name" value="BETA-GALACTOSIDASE GANA"/>
    <property type="match status" value="1"/>
</dbReference>
<reference evidence="11" key="1">
    <citation type="submission" date="2023-07" db="EMBL/GenBank/DDBJ databases">
        <title>Molecular identification of indigenous halophilic bacteria isolated from red sea cost, biodegradation of synthetic dyes and assessment of degraded metabolite toxicity.</title>
        <authorList>
            <person name="Chaieb K."/>
            <person name="Altayb H.N."/>
        </authorList>
    </citation>
    <scope>NUCLEOTIDE SEQUENCE [LARGE SCALE GENOMIC DNA]</scope>
    <source>
        <strain evidence="11">K20</strain>
    </source>
</reference>
<dbReference type="RefSeq" id="WP_225250468.1">
    <property type="nucleotide sequence ID" value="NZ_JAIWIU010000058.1"/>
</dbReference>
<dbReference type="Pfam" id="PF08532">
    <property type="entry name" value="Glyco_hydro_42M"/>
    <property type="match status" value="1"/>
</dbReference>
<evidence type="ECO:0000256" key="1">
    <source>
        <dbReference type="ARBA" id="ARBA00001412"/>
    </source>
</evidence>
<feature type="domain" description="Beta-galactosidase C-terminal" evidence="9">
    <location>
        <begin position="628"/>
        <end position="685"/>
    </location>
</feature>
<dbReference type="Gene3D" id="2.60.40.1180">
    <property type="entry name" value="Golgi alpha-mannosidase II"/>
    <property type="match status" value="1"/>
</dbReference>
<keyword evidence="5 6" id="KW-0326">Glycosidase</keyword>
<dbReference type="InterPro" id="IPR013780">
    <property type="entry name" value="Glyco_hydro_b"/>
</dbReference>
<dbReference type="SUPFAM" id="SSF52317">
    <property type="entry name" value="Class I glutamine amidotransferase-like"/>
    <property type="match status" value="1"/>
</dbReference>
<sequence length="690" mass="79283">MSQFSSVIPNIHSFLHGADYNPEQWLDRPDILEQDVQLMKDSHCNVMSVGIFSWAALEPKEGEFHFEWLDGVLDRLAKNGISVFLATPSGARPAWLSQRYPDVLRVDKNRVKQLHGERHNHCYNSPNYLNKVGIINQKLAERYSHHPAVIGWHISNEYGGECHCETCQSHFREWLKARYGTLDNLNQQWWTAFWSHTFSDWSQIESPSPKGENSLHGLNLDWKRYRTECVVAFCQHEIEPLKARNPDLPVITNFMEYFYDYDYWKLKDVIDVVSWDNYPLWHRDADELELASYTAMYHDLMRTMKQQPFLLMESTPSQTNWQPITKLKKNGMHILSSLQAVAHGSDSVQYFQWRKSRGSVEKFHGAVIDHVGHADTRTGREVTKLGEQLAAISDVCGSRTQSQVAIVFDWDSRWTMDDASGPRNQGLYYEQVVSEHYRGFWEQGINCDIIEQLSDFTPYKVVVAPMLYLIKPGVAERLESFVKSGGVLVATYWTGIVNETDLCFLGGFPGGSDSPLRRTFGIWAEEIDSLYDDERVDCQTISGNVLNLQADYKAKHLCEHLHLETAQAVASYQSDLFEGTPCLTVNQHGQGCAYYVAARHDVEFYREFYRQLVAVHGVITPLNNLPLGISVTTREQGDKEYLFIMNFLNSAQNVELNKQTYYDLINKHAITDGVLELNPYEVAILAKDKM</sequence>
<comment type="caution">
    <text evidence="10">The sequence shown here is derived from an EMBL/GenBank/DDBJ whole genome shotgun (WGS) entry which is preliminary data.</text>
</comment>
<evidence type="ECO:0000259" key="9">
    <source>
        <dbReference type="Pfam" id="PF08533"/>
    </source>
</evidence>
<dbReference type="Gene3D" id="3.40.50.880">
    <property type="match status" value="1"/>
</dbReference>
<gene>
    <name evidence="10" type="ORF">LDJ79_09940</name>
</gene>
<dbReference type="EC" id="3.2.1.23" evidence="3 6"/>
<feature type="domain" description="Beta-galactosidase trimerisation" evidence="8">
    <location>
        <begin position="403"/>
        <end position="617"/>
    </location>
</feature>
<accession>A0ABS7YN96</accession>
<dbReference type="InterPro" id="IPR003476">
    <property type="entry name" value="Glyco_hydro_42"/>
</dbReference>
<dbReference type="InterPro" id="IPR013739">
    <property type="entry name" value="Beta_galactosidase_C"/>
</dbReference>
<dbReference type="CDD" id="cd03143">
    <property type="entry name" value="A4_beta-galactosidase_middle_domain"/>
    <property type="match status" value="1"/>
</dbReference>
<dbReference type="SUPFAM" id="SSF51445">
    <property type="entry name" value="(Trans)glycosidases"/>
    <property type="match status" value="1"/>
</dbReference>
<evidence type="ECO:0000256" key="5">
    <source>
        <dbReference type="ARBA" id="ARBA00023295"/>
    </source>
</evidence>
<evidence type="ECO:0000259" key="8">
    <source>
        <dbReference type="Pfam" id="PF08532"/>
    </source>
</evidence>
<dbReference type="InterPro" id="IPR029062">
    <property type="entry name" value="Class_I_gatase-like"/>
</dbReference>
<feature type="domain" description="Glycoside hydrolase family 42 N-terminal" evidence="7">
    <location>
        <begin position="19"/>
        <end position="391"/>
    </location>
</feature>
<evidence type="ECO:0000313" key="11">
    <source>
        <dbReference type="Proteomes" id="UP001199044"/>
    </source>
</evidence>
<evidence type="ECO:0000256" key="2">
    <source>
        <dbReference type="ARBA" id="ARBA00005940"/>
    </source>
</evidence>
<comment type="catalytic activity">
    <reaction evidence="1 6">
        <text>Hydrolysis of terminal non-reducing beta-D-galactose residues in beta-D-galactosides.</text>
        <dbReference type="EC" id="3.2.1.23"/>
    </reaction>
</comment>
<comment type="similarity">
    <text evidence="2 6">Belongs to the glycosyl hydrolase 42 family.</text>
</comment>
<dbReference type="PIRSF" id="PIRSF001084">
    <property type="entry name" value="B-galactosidase"/>
    <property type="match status" value="1"/>
</dbReference>
<evidence type="ECO:0000259" key="7">
    <source>
        <dbReference type="Pfam" id="PF02449"/>
    </source>
</evidence>
<dbReference type="Proteomes" id="UP001199044">
    <property type="component" value="Unassembled WGS sequence"/>
</dbReference>
<keyword evidence="11" id="KW-1185">Reference proteome</keyword>
<dbReference type="EMBL" id="JAIWIU010000058">
    <property type="protein sequence ID" value="MCA2016432.1"/>
    <property type="molecule type" value="Genomic_DNA"/>
</dbReference>
<dbReference type="Gene3D" id="3.20.20.80">
    <property type="entry name" value="Glycosidases"/>
    <property type="match status" value="1"/>
</dbReference>
<dbReference type="InterPro" id="IPR013738">
    <property type="entry name" value="Beta_galactosidase_Trimer"/>
</dbReference>
<organism evidence="10 11">
    <name type="scientific">Vibrio tritonius</name>
    <dbReference type="NCBI Taxonomy" id="1435069"/>
    <lineage>
        <taxon>Bacteria</taxon>
        <taxon>Pseudomonadati</taxon>
        <taxon>Pseudomonadota</taxon>
        <taxon>Gammaproteobacteria</taxon>
        <taxon>Vibrionales</taxon>
        <taxon>Vibrionaceae</taxon>
        <taxon>Vibrio</taxon>
    </lineage>
</organism>
<keyword evidence="4 6" id="KW-0378">Hydrolase</keyword>
<dbReference type="InterPro" id="IPR013529">
    <property type="entry name" value="Glyco_hydro_42_N"/>
</dbReference>
<dbReference type="InterPro" id="IPR017853">
    <property type="entry name" value="GH"/>
</dbReference>
<dbReference type="PANTHER" id="PTHR36447:SF1">
    <property type="entry name" value="BETA-GALACTOSIDASE GANA"/>
    <property type="match status" value="1"/>
</dbReference>
<name>A0ABS7YN96_9VIBR</name>
<proteinExistence type="inferred from homology"/>
<protein>
    <recommendedName>
        <fullName evidence="3 6">Beta-galactosidase</fullName>
        <shortName evidence="6">Beta-gal</shortName>
        <ecNumber evidence="3 6">3.2.1.23</ecNumber>
    </recommendedName>
</protein>
<evidence type="ECO:0000256" key="3">
    <source>
        <dbReference type="ARBA" id="ARBA00012756"/>
    </source>
</evidence>
<dbReference type="Pfam" id="PF02449">
    <property type="entry name" value="Glyco_hydro_42"/>
    <property type="match status" value="1"/>
</dbReference>
<evidence type="ECO:0000256" key="6">
    <source>
        <dbReference type="PIRNR" id="PIRNR001084"/>
    </source>
</evidence>